<evidence type="ECO:0000256" key="6">
    <source>
        <dbReference type="ARBA" id="ARBA00023187"/>
    </source>
</evidence>
<feature type="compositionally biased region" description="Basic and acidic residues" evidence="10">
    <location>
        <begin position="25"/>
        <end position="41"/>
    </location>
</feature>
<dbReference type="EMBL" id="BQKI01000009">
    <property type="protein sequence ID" value="GJN02329.1"/>
    <property type="molecule type" value="Genomic_DNA"/>
</dbReference>
<keyword evidence="5 9" id="KW-0507">mRNA processing</keyword>
<dbReference type="GO" id="GO:0003723">
    <property type="term" value="F:RNA binding"/>
    <property type="evidence" value="ECO:0007669"/>
    <property type="project" value="InterPro"/>
</dbReference>
<dbReference type="Pfam" id="PF01423">
    <property type="entry name" value="LSM"/>
    <property type="match status" value="1"/>
</dbReference>
<dbReference type="InterPro" id="IPR010920">
    <property type="entry name" value="LSM_dom_sf"/>
</dbReference>
<dbReference type="GO" id="GO:0008380">
    <property type="term" value="P:RNA splicing"/>
    <property type="evidence" value="ECO:0007669"/>
    <property type="project" value="UniProtKB-KW"/>
</dbReference>
<dbReference type="PANTHER" id="PTHR12777">
    <property type="entry name" value="SMALL NUCLEAR RIBONUCLEOPROTEIN SM D2"/>
    <property type="match status" value="1"/>
</dbReference>
<dbReference type="GO" id="GO:0030532">
    <property type="term" value="C:small nuclear ribonucleoprotein complex"/>
    <property type="evidence" value="ECO:0007669"/>
    <property type="project" value="InterPro"/>
</dbReference>
<dbReference type="CDD" id="cd01720">
    <property type="entry name" value="Sm_D2"/>
    <property type="match status" value="1"/>
</dbReference>
<dbReference type="InterPro" id="IPR027248">
    <property type="entry name" value="Sm_D2"/>
</dbReference>
<dbReference type="SUPFAM" id="SSF50182">
    <property type="entry name" value="Sm-like ribonucleoproteins"/>
    <property type="match status" value="1"/>
</dbReference>
<feature type="region of interest" description="Disordered" evidence="10">
    <location>
        <begin position="1"/>
        <end position="44"/>
    </location>
</feature>
<dbReference type="PROSITE" id="PS52002">
    <property type="entry name" value="SM"/>
    <property type="match status" value="1"/>
</dbReference>
<sequence>MEPATSILDPLTVEANKEGGGMGRLRGDEAMADENAGKKEEEEFSTGPLSVLMMSVKNNTQVLINCRNNKKLLGRVRAFDRHCNMVLENVREMWTEVPKTGKGKKKALPVNKDRFISKMFLRGDSVIIVLRNPK</sequence>
<evidence type="ECO:0000256" key="9">
    <source>
        <dbReference type="RuleBase" id="RU365051"/>
    </source>
</evidence>
<evidence type="ECO:0000256" key="3">
    <source>
        <dbReference type="ARBA" id="ARBA00008146"/>
    </source>
</evidence>
<evidence type="ECO:0000256" key="8">
    <source>
        <dbReference type="ARBA" id="ARBA00023274"/>
    </source>
</evidence>
<evidence type="ECO:0000256" key="7">
    <source>
        <dbReference type="ARBA" id="ARBA00023242"/>
    </source>
</evidence>
<reference evidence="12" key="1">
    <citation type="journal article" date="2018" name="DNA Res.">
        <title>Multiple hybrid de novo genome assembly of finger millet, an orphan allotetraploid crop.</title>
        <authorList>
            <person name="Hatakeyama M."/>
            <person name="Aluri S."/>
            <person name="Balachadran M.T."/>
            <person name="Sivarajan S.R."/>
            <person name="Patrignani A."/>
            <person name="Gruter S."/>
            <person name="Poveda L."/>
            <person name="Shimizu-Inatsugi R."/>
            <person name="Baeten J."/>
            <person name="Francoijs K.J."/>
            <person name="Nataraja K.N."/>
            <person name="Reddy Y.A.N."/>
            <person name="Phadnis S."/>
            <person name="Ravikumar R.L."/>
            <person name="Schlapbach R."/>
            <person name="Sreeman S.M."/>
            <person name="Shimizu K.K."/>
        </authorList>
    </citation>
    <scope>NUCLEOTIDE SEQUENCE</scope>
</reference>
<dbReference type="GO" id="GO:0006397">
    <property type="term" value="P:mRNA processing"/>
    <property type="evidence" value="ECO:0007669"/>
    <property type="project" value="UniProtKB-KW"/>
</dbReference>
<comment type="caution">
    <text evidence="12">The sequence shown here is derived from an EMBL/GenBank/DDBJ whole genome shotgun (WGS) entry which is preliminary data.</text>
</comment>
<keyword evidence="4" id="KW-0963">Cytoplasm</keyword>
<evidence type="ECO:0000256" key="2">
    <source>
        <dbReference type="ARBA" id="ARBA00004514"/>
    </source>
</evidence>
<evidence type="ECO:0000259" key="11">
    <source>
        <dbReference type="PROSITE" id="PS52002"/>
    </source>
</evidence>
<dbReference type="FunFam" id="2.30.30.100:FF:000020">
    <property type="entry name" value="Small nuclear ribonucleoprotein Sm D2"/>
    <property type="match status" value="1"/>
</dbReference>
<keyword evidence="8 9" id="KW-0687">Ribonucleoprotein</keyword>
<name>A0AAV5CW93_ELECO</name>
<gene>
    <name evidence="12" type="primary">ga19668</name>
    <name evidence="12" type="ORF">PR202_ga19668</name>
</gene>
<comment type="similarity">
    <text evidence="3 9">Belongs to the snRNP core protein family.</text>
</comment>
<evidence type="ECO:0000256" key="4">
    <source>
        <dbReference type="ARBA" id="ARBA00022490"/>
    </source>
</evidence>
<evidence type="ECO:0000313" key="13">
    <source>
        <dbReference type="Proteomes" id="UP001054889"/>
    </source>
</evidence>
<dbReference type="GO" id="GO:0005829">
    <property type="term" value="C:cytosol"/>
    <property type="evidence" value="ECO:0007669"/>
    <property type="project" value="UniProtKB-SubCell"/>
</dbReference>
<evidence type="ECO:0000256" key="5">
    <source>
        <dbReference type="ARBA" id="ARBA00022664"/>
    </source>
</evidence>
<keyword evidence="13" id="KW-1185">Reference proteome</keyword>
<keyword evidence="6 9" id="KW-0508">mRNA splicing</keyword>
<evidence type="ECO:0000256" key="10">
    <source>
        <dbReference type="SAM" id="MobiDB-lite"/>
    </source>
</evidence>
<evidence type="ECO:0000313" key="12">
    <source>
        <dbReference type="EMBL" id="GJN02329.1"/>
    </source>
</evidence>
<reference evidence="12" key="2">
    <citation type="submission" date="2021-12" db="EMBL/GenBank/DDBJ databases">
        <title>Resequencing data analysis of finger millet.</title>
        <authorList>
            <person name="Hatakeyama M."/>
            <person name="Aluri S."/>
            <person name="Balachadran M.T."/>
            <person name="Sivarajan S.R."/>
            <person name="Poveda L."/>
            <person name="Shimizu-Inatsugi R."/>
            <person name="Schlapbach R."/>
            <person name="Sreeman S.M."/>
            <person name="Shimizu K.K."/>
        </authorList>
    </citation>
    <scope>NUCLEOTIDE SEQUENCE</scope>
</reference>
<dbReference type="SMART" id="SM00651">
    <property type="entry name" value="Sm"/>
    <property type="match status" value="1"/>
</dbReference>
<dbReference type="AlphaFoldDB" id="A0AAV5CW93"/>
<keyword evidence="7 9" id="KW-0539">Nucleus</keyword>
<proteinExistence type="inferred from homology"/>
<dbReference type="InterPro" id="IPR047575">
    <property type="entry name" value="Sm"/>
</dbReference>
<feature type="domain" description="Sm" evidence="11">
    <location>
        <begin position="49"/>
        <end position="134"/>
    </location>
</feature>
<accession>A0AAV5CW93</accession>
<comment type="subcellular location">
    <subcellularLocation>
        <location evidence="2">Cytoplasm</location>
        <location evidence="2">Cytosol</location>
    </subcellularLocation>
    <subcellularLocation>
        <location evidence="1 9">Nucleus</location>
    </subcellularLocation>
</comment>
<organism evidence="12 13">
    <name type="scientific">Eleusine coracana subsp. coracana</name>
    <dbReference type="NCBI Taxonomy" id="191504"/>
    <lineage>
        <taxon>Eukaryota</taxon>
        <taxon>Viridiplantae</taxon>
        <taxon>Streptophyta</taxon>
        <taxon>Embryophyta</taxon>
        <taxon>Tracheophyta</taxon>
        <taxon>Spermatophyta</taxon>
        <taxon>Magnoliopsida</taxon>
        <taxon>Liliopsida</taxon>
        <taxon>Poales</taxon>
        <taxon>Poaceae</taxon>
        <taxon>PACMAD clade</taxon>
        <taxon>Chloridoideae</taxon>
        <taxon>Cynodonteae</taxon>
        <taxon>Eleusininae</taxon>
        <taxon>Eleusine</taxon>
    </lineage>
</organism>
<dbReference type="Proteomes" id="UP001054889">
    <property type="component" value="Unassembled WGS sequence"/>
</dbReference>
<protein>
    <recommendedName>
        <fullName evidence="9">Small nuclear ribonucleoprotein Sm D2</fullName>
        <shortName evidence="9">Sm-D2</shortName>
    </recommendedName>
    <alternativeName>
        <fullName evidence="9">snRNP core protein D2</fullName>
    </alternativeName>
</protein>
<evidence type="ECO:0000256" key="1">
    <source>
        <dbReference type="ARBA" id="ARBA00004123"/>
    </source>
</evidence>
<dbReference type="InterPro" id="IPR001163">
    <property type="entry name" value="Sm_dom_euk/arc"/>
</dbReference>
<dbReference type="Gene3D" id="2.30.30.100">
    <property type="match status" value="1"/>
</dbReference>